<dbReference type="PANTHER" id="PTHR39430">
    <property type="entry name" value="MEMBRANE-ASSOCIATED PROTEASE-RELATED"/>
    <property type="match status" value="1"/>
</dbReference>
<dbReference type="Proteomes" id="UP000062768">
    <property type="component" value="Chromosome I"/>
</dbReference>
<feature type="transmembrane region" description="Helical" evidence="1">
    <location>
        <begin position="17"/>
        <end position="37"/>
    </location>
</feature>
<dbReference type="GO" id="GO:0080120">
    <property type="term" value="P:CAAX-box protein maturation"/>
    <property type="evidence" value="ECO:0007669"/>
    <property type="project" value="UniProtKB-ARBA"/>
</dbReference>
<evidence type="ECO:0000259" key="2">
    <source>
        <dbReference type="Pfam" id="PF02517"/>
    </source>
</evidence>
<proteinExistence type="predicted"/>
<feature type="domain" description="CAAX prenyl protease 2/Lysostaphin resistance protein A-like" evidence="2">
    <location>
        <begin position="134"/>
        <end position="228"/>
    </location>
</feature>
<name>A0A0S4FN01_METFO</name>
<gene>
    <name evidence="3" type="ORF">MB9_0743</name>
</gene>
<keyword evidence="1" id="KW-0472">Membrane</keyword>
<dbReference type="InterPro" id="IPR003675">
    <property type="entry name" value="Rce1/LyrA-like_dom"/>
</dbReference>
<feature type="transmembrane region" description="Helical" evidence="1">
    <location>
        <begin position="166"/>
        <end position="185"/>
    </location>
</feature>
<feature type="transmembrane region" description="Helical" evidence="1">
    <location>
        <begin position="94"/>
        <end position="114"/>
    </location>
</feature>
<feature type="transmembrane region" description="Helical" evidence="1">
    <location>
        <begin position="253"/>
        <end position="273"/>
    </location>
</feature>
<reference evidence="3" key="1">
    <citation type="submission" date="2014-09" db="EMBL/GenBank/DDBJ databases">
        <authorList>
            <person name="Wibberg D."/>
        </authorList>
    </citation>
    <scope>NUCLEOTIDE SEQUENCE [LARGE SCALE GENOMIC DNA]</scope>
    <source>
        <strain evidence="3">Mb9</strain>
    </source>
</reference>
<organism evidence="3 4">
    <name type="scientific">Methanobacterium formicicum</name>
    <dbReference type="NCBI Taxonomy" id="2162"/>
    <lineage>
        <taxon>Archaea</taxon>
        <taxon>Methanobacteriati</taxon>
        <taxon>Methanobacteriota</taxon>
        <taxon>Methanomada group</taxon>
        <taxon>Methanobacteria</taxon>
        <taxon>Methanobacteriales</taxon>
        <taxon>Methanobacteriaceae</taxon>
        <taxon>Methanobacterium</taxon>
    </lineage>
</organism>
<evidence type="ECO:0000313" key="3">
    <source>
        <dbReference type="EMBL" id="CEL24386.1"/>
    </source>
</evidence>
<protein>
    <recommendedName>
        <fullName evidence="2">CAAX prenyl protease 2/Lysostaphin resistance protein A-like domain-containing protein</fullName>
    </recommendedName>
</protein>
<feature type="transmembrane region" description="Helical" evidence="1">
    <location>
        <begin position="191"/>
        <end position="211"/>
    </location>
</feature>
<dbReference type="PANTHER" id="PTHR39430:SF1">
    <property type="entry name" value="PROTEASE"/>
    <property type="match status" value="1"/>
</dbReference>
<evidence type="ECO:0000313" key="4">
    <source>
        <dbReference type="Proteomes" id="UP000062768"/>
    </source>
</evidence>
<dbReference type="Pfam" id="PF02517">
    <property type="entry name" value="Rce1-like"/>
    <property type="match status" value="1"/>
</dbReference>
<keyword evidence="1" id="KW-1133">Transmembrane helix</keyword>
<accession>A0A0S4FN01</accession>
<dbReference type="EMBL" id="LN734822">
    <property type="protein sequence ID" value="CEL24386.1"/>
    <property type="molecule type" value="Genomic_DNA"/>
</dbReference>
<dbReference type="AlphaFoldDB" id="A0A0S4FN01"/>
<evidence type="ECO:0000256" key="1">
    <source>
        <dbReference type="SAM" id="Phobius"/>
    </source>
</evidence>
<dbReference type="RefSeq" id="WP_060537448.1">
    <property type="nucleotide sequence ID" value="NZ_JARRCX010000001.1"/>
</dbReference>
<keyword evidence="4" id="KW-1185">Reference proteome</keyword>
<feature type="transmembrane region" description="Helical" evidence="1">
    <location>
        <begin position="126"/>
        <end position="146"/>
    </location>
</feature>
<sequence length="288" mass="32252">MSQLSFLDNAREGKNNWWMYLITFIAVFLVMMLGTILPVEILNKFNNNLLNSIVGLGVGFALSLISLYLLARFLHHKKLISLINTGKQVRWSQIFKGGILWAVLASSLTIIYMLLNPSAFKFSFNFYPFLILVIISCLCFPIQAFFEELFFRGYLMQGFGLVFKRALIPVIITSILFGVMHASSLTNLNQTLLVITSTSIMGLLYGIVTLADNGIELAAGSHIANNLLMAIFFNSGDATFSSLPSLFVSSTETVVDLIIFIIAAVLFVLILFWNRKADLRKVLYSRTD</sequence>
<dbReference type="GO" id="GO:0004175">
    <property type="term" value="F:endopeptidase activity"/>
    <property type="evidence" value="ECO:0007669"/>
    <property type="project" value="UniProtKB-ARBA"/>
</dbReference>
<keyword evidence="1" id="KW-0812">Transmembrane</keyword>
<dbReference type="GeneID" id="26739001"/>
<dbReference type="PATRIC" id="fig|2162.10.peg.774"/>
<feature type="transmembrane region" description="Helical" evidence="1">
    <location>
        <begin position="49"/>
        <end position="74"/>
    </location>
</feature>